<dbReference type="Proteomes" id="UP001274830">
    <property type="component" value="Unassembled WGS sequence"/>
</dbReference>
<dbReference type="EMBL" id="JAUTXT010000033">
    <property type="protein sequence ID" value="KAK3672467.1"/>
    <property type="molecule type" value="Genomic_DNA"/>
</dbReference>
<name>A0AAE0WJ92_9PEZI</name>
<keyword evidence="3" id="KW-1185">Reference proteome</keyword>
<sequence>MPSSPVYTRLEQSQKQIRVLIIQPGQPEQPVRCAFDFISLKGIPIPPYETVSYAWGKAVFSEEIYVNDQVFKVAINAKNVLVAMRYPDRQRIVWIDAICIDQGDLEDRNYCVQLMCEIYSNTCAGFVWLGEDDINAKQTFRALEEMYDEARLQTKDFATFKETVWPQWWNVHRPPTSVKYNPEAMARMFEKSWFARLWVVQEAALAPDSICHCGSSSIPLTHLLRAAVWLYSQSKALPQPMVRTTLHGLARAVHVASYADSIFEVPFQAETNLLWMMNTLRQYDVSMDQDHVYRLLGMYQRFKPGLDALPAGIAPDYSRAVRDIYCDAAKLAMAELNSADTLLYVCHRTTEEVKTNWLPTWIPQWQRKQDLEVDYFPLNHKGFHAGGPSCTVGSNVFMEGRLDVLSLEGFILDEIHSVAPVFVASMLENAEGLLVWVKHIEDLVPGSDLDNGDLALTLIASLSHARALMTQKQAQAGYAAIKHFMVEHGHLPRIKDNYQKPNASIAHAYLEALSRWSKNRCFFITCKGYIGIGPKVVRSDDVVVILQGCSVPLVLRHYLRSEASYFVVGQAYVNGVMFGEGVVAHRARGRCDDIMHLV</sequence>
<dbReference type="PANTHER" id="PTHR24148">
    <property type="entry name" value="ANKYRIN REPEAT DOMAIN-CONTAINING PROTEIN 39 HOMOLOG-RELATED"/>
    <property type="match status" value="1"/>
</dbReference>
<dbReference type="InterPro" id="IPR010730">
    <property type="entry name" value="HET"/>
</dbReference>
<organism evidence="2 3">
    <name type="scientific">Recurvomyces mirabilis</name>
    <dbReference type="NCBI Taxonomy" id="574656"/>
    <lineage>
        <taxon>Eukaryota</taxon>
        <taxon>Fungi</taxon>
        <taxon>Dikarya</taxon>
        <taxon>Ascomycota</taxon>
        <taxon>Pezizomycotina</taxon>
        <taxon>Dothideomycetes</taxon>
        <taxon>Dothideomycetidae</taxon>
        <taxon>Mycosphaerellales</taxon>
        <taxon>Teratosphaeriaceae</taxon>
        <taxon>Recurvomyces</taxon>
    </lineage>
</organism>
<comment type="caution">
    <text evidence="2">The sequence shown here is derived from an EMBL/GenBank/DDBJ whole genome shotgun (WGS) entry which is preliminary data.</text>
</comment>
<feature type="domain" description="Heterokaryon incompatibility" evidence="1">
    <location>
        <begin position="48"/>
        <end position="202"/>
    </location>
</feature>
<dbReference type="AlphaFoldDB" id="A0AAE0WJ92"/>
<evidence type="ECO:0000259" key="1">
    <source>
        <dbReference type="Pfam" id="PF06985"/>
    </source>
</evidence>
<dbReference type="Pfam" id="PF06985">
    <property type="entry name" value="HET"/>
    <property type="match status" value="1"/>
</dbReference>
<dbReference type="Pfam" id="PF26639">
    <property type="entry name" value="Het-6_barrel"/>
    <property type="match status" value="1"/>
</dbReference>
<evidence type="ECO:0000313" key="3">
    <source>
        <dbReference type="Proteomes" id="UP001274830"/>
    </source>
</evidence>
<dbReference type="PANTHER" id="PTHR24148:SF64">
    <property type="entry name" value="HETEROKARYON INCOMPATIBILITY DOMAIN-CONTAINING PROTEIN"/>
    <property type="match status" value="1"/>
</dbReference>
<gene>
    <name evidence="2" type="ORF">LTR78_007774</name>
</gene>
<evidence type="ECO:0000313" key="2">
    <source>
        <dbReference type="EMBL" id="KAK3672467.1"/>
    </source>
</evidence>
<reference evidence="2" key="1">
    <citation type="submission" date="2023-07" db="EMBL/GenBank/DDBJ databases">
        <title>Black Yeasts Isolated from many extreme environments.</title>
        <authorList>
            <person name="Coleine C."/>
            <person name="Stajich J.E."/>
            <person name="Selbmann L."/>
        </authorList>
    </citation>
    <scope>NUCLEOTIDE SEQUENCE</scope>
    <source>
        <strain evidence="2">CCFEE 5485</strain>
    </source>
</reference>
<accession>A0AAE0WJ92</accession>
<dbReference type="InterPro" id="IPR052895">
    <property type="entry name" value="HetReg/Transcr_Mod"/>
</dbReference>
<protein>
    <recommendedName>
        <fullName evidence="1">Heterokaryon incompatibility domain-containing protein</fullName>
    </recommendedName>
</protein>
<proteinExistence type="predicted"/>